<dbReference type="EMBL" id="JBHUML010000003">
    <property type="protein sequence ID" value="MFD2706173.1"/>
    <property type="molecule type" value="Genomic_DNA"/>
</dbReference>
<dbReference type="Proteomes" id="UP001597520">
    <property type="component" value="Unassembled WGS sequence"/>
</dbReference>
<keyword evidence="4" id="KW-1003">Cell membrane</keyword>
<evidence type="ECO:0000256" key="3">
    <source>
        <dbReference type="ARBA" id="ARBA00008358"/>
    </source>
</evidence>
<evidence type="ECO:0000256" key="5">
    <source>
        <dbReference type="ARBA" id="ARBA00022481"/>
    </source>
</evidence>
<evidence type="ECO:0000256" key="7">
    <source>
        <dbReference type="ARBA" id="ARBA00022692"/>
    </source>
</evidence>
<dbReference type="PANTHER" id="PTHR38779">
    <property type="entry name" value="TYPE II SECRETION SYSTEM PROTEIN I-RELATED"/>
    <property type="match status" value="1"/>
</dbReference>
<comment type="similarity">
    <text evidence="3">Belongs to the GSP I family.</text>
</comment>
<evidence type="ECO:0000256" key="4">
    <source>
        <dbReference type="ARBA" id="ARBA00022475"/>
    </source>
</evidence>
<evidence type="ECO:0000313" key="13">
    <source>
        <dbReference type="Proteomes" id="UP001597520"/>
    </source>
</evidence>
<evidence type="ECO:0000256" key="9">
    <source>
        <dbReference type="ARBA" id="ARBA00023136"/>
    </source>
</evidence>
<dbReference type="PANTHER" id="PTHR38779:SF2">
    <property type="entry name" value="TYPE II SECRETION SYSTEM PROTEIN I-RELATED"/>
    <property type="match status" value="1"/>
</dbReference>
<keyword evidence="7 11" id="KW-0812">Transmembrane</keyword>
<comment type="caution">
    <text evidence="12">The sequence shown here is derived from an EMBL/GenBank/DDBJ whole genome shotgun (WGS) entry which is preliminary data.</text>
</comment>
<dbReference type="RefSeq" id="WP_380713479.1">
    <property type="nucleotide sequence ID" value="NZ_JBHUML010000003.1"/>
</dbReference>
<evidence type="ECO:0000256" key="8">
    <source>
        <dbReference type="ARBA" id="ARBA00022989"/>
    </source>
</evidence>
<dbReference type="PROSITE" id="PS00409">
    <property type="entry name" value="PROKAR_NTER_METHYL"/>
    <property type="match status" value="1"/>
</dbReference>
<name>A0ABW5T2I7_9BACI</name>
<evidence type="ECO:0000256" key="2">
    <source>
        <dbReference type="ARBA" id="ARBA00004377"/>
    </source>
</evidence>
<protein>
    <submittedName>
        <fullName evidence="12">Prepilin-type N-terminal cleavage/methylation domain-containing protein</fullName>
    </submittedName>
</protein>
<evidence type="ECO:0000256" key="1">
    <source>
        <dbReference type="ARBA" id="ARBA00004241"/>
    </source>
</evidence>
<proteinExistence type="inferred from homology"/>
<keyword evidence="10" id="KW-0178">Competence</keyword>
<dbReference type="InterPro" id="IPR010052">
    <property type="entry name" value="T2SS_protein-GspI"/>
</dbReference>
<feature type="transmembrane region" description="Helical" evidence="11">
    <location>
        <begin position="12"/>
        <end position="36"/>
    </location>
</feature>
<keyword evidence="13" id="KW-1185">Reference proteome</keyword>
<dbReference type="Pfam" id="PF07963">
    <property type="entry name" value="N_methyl"/>
    <property type="match status" value="1"/>
</dbReference>
<comment type="subcellular location">
    <subcellularLocation>
        <location evidence="2">Cell inner membrane</location>
        <topology evidence="2">Single-pass membrane protein</topology>
    </subcellularLocation>
    <subcellularLocation>
        <location evidence="1">Cell surface</location>
    </subcellularLocation>
</comment>
<accession>A0ABW5T2I7</accession>
<dbReference type="InterPro" id="IPR012902">
    <property type="entry name" value="N_methyl_site"/>
</dbReference>
<dbReference type="NCBIfam" id="TIGR02532">
    <property type="entry name" value="IV_pilin_GFxxxE"/>
    <property type="match status" value="1"/>
</dbReference>
<evidence type="ECO:0000313" key="12">
    <source>
        <dbReference type="EMBL" id="MFD2706173.1"/>
    </source>
</evidence>
<gene>
    <name evidence="12" type="ORF">ACFSUB_11920</name>
</gene>
<keyword evidence="6" id="KW-0997">Cell inner membrane</keyword>
<keyword evidence="9 11" id="KW-0472">Membrane</keyword>
<keyword evidence="5" id="KW-0488">Methylation</keyword>
<sequence length="136" mass="15362">MKKTAARCRQQGFTLVELLASLTILSIVIITFLSFFSQYTMFSARTEDKLTAVNAAEEVLYEVKNEQNQPDVIHVNNKTYYPEVHLCQADTAELGRVHVEVFLEQNISSAEPVSELYSYVDTDKYGSLEDAPSCQN</sequence>
<evidence type="ECO:0000256" key="11">
    <source>
        <dbReference type="SAM" id="Phobius"/>
    </source>
</evidence>
<evidence type="ECO:0000256" key="6">
    <source>
        <dbReference type="ARBA" id="ARBA00022519"/>
    </source>
</evidence>
<reference evidence="13" key="1">
    <citation type="journal article" date="2019" name="Int. J. Syst. Evol. Microbiol.">
        <title>The Global Catalogue of Microorganisms (GCM) 10K type strain sequencing project: providing services to taxonomists for standard genome sequencing and annotation.</title>
        <authorList>
            <consortium name="The Broad Institute Genomics Platform"/>
            <consortium name="The Broad Institute Genome Sequencing Center for Infectious Disease"/>
            <person name="Wu L."/>
            <person name="Ma J."/>
        </authorList>
    </citation>
    <scope>NUCLEOTIDE SEQUENCE [LARGE SCALE GENOMIC DNA]</scope>
    <source>
        <strain evidence="13">KCTC 33792</strain>
    </source>
</reference>
<keyword evidence="8 11" id="KW-1133">Transmembrane helix</keyword>
<organism evidence="12 13">
    <name type="scientific">Salibacterium lacus</name>
    <dbReference type="NCBI Taxonomy" id="1898109"/>
    <lineage>
        <taxon>Bacteria</taxon>
        <taxon>Bacillati</taxon>
        <taxon>Bacillota</taxon>
        <taxon>Bacilli</taxon>
        <taxon>Bacillales</taxon>
        <taxon>Bacillaceae</taxon>
    </lineage>
</organism>
<evidence type="ECO:0000256" key="10">
    <source>
        <dbReference type="ARBA" id="ARBA00023287"/>
    </source>
</evidence>